<comment type="caution">
    <text evidence="4">The sequence shown here is derived from an EMBL/GenBank/DDBJ whole genome shotgun (WGS) entry which is preliminary data.</text>
</comment>
<evidence type="ECO:0000256" key="2">
    <source>
        <dbReference type="SAM" id="SignalP"/>
    </source>
</evidence>
<organism evidence="4 5">
    <name type="scientific">Dictyostelium firmibasis</name>
    <dbReference type="NCBI Taxonomy" id="79012"/>
    <lineage>
        <taxon>Eukaryota</taxon>
        <taxon>Amoebozoa</taxon>
        <taxon>Evosea</taxon>
        <taxon>Eumycetozoa</taxon>
        <taxon>Dictyostelia</taxon>
        <taxon>Dictyosteliales</taxon>
        <taxon>Dictyosteliaceae</taxon>
        <taxon>Dictyostelium</taxon>
    </lineage>
</organism>
<dbReference type="InterPro" id="IPR000157">
    <property type="entry name" value="TIR_dom"/>
</dbReference>
<dbReference type="Pfam" id="PF10137">
    <property type="entry name" value="CAP12-PCTIR_TIR"/>
    <property type="match status" value="1"/>
</dbReference>
<evidence type="ECO:0000313" key="4">
    <source>
        <dbReference type="EMBL" id="KAK5579912.1"/>
    </source>
</evidence>
<feature type="signal peptide" evidence="2">
    <location>
        <begin position="1"/>
        <end position="24"/>
    </location>
</feature>
<keyword evidence="5" id="KW-1185">Reference proteome</keyword>
<evidence type="ECO:0000313" key="5">
    <source>
        <dbReference type="Proteomes" id="UP001344447"/>
    </source>
</evidence>
<evidence type="ECO:0000259" key="3">
    <source>
        <dbReference type="PROSITE" id="PS50104"/>
    </source>
</evidence>
<sequence length="222" mass="25549">MKYNFNLYLIIILIFLSLSNSSIATSNEYNNKNNNNNNKNNNNIINNSNDNNNVITTSNALLSTHNKINNHKEKPKVFIVHGHHNVARENVSKLLKKMEFEPVVLFERPNNGFTIIEKLEKEISGCKFGIVIMSGDNIAFTKKENSSELTEIAYPRLNVIFEFGYLVGKFGRSNVIYLYVPYKGKLENYDLPSDLLGYVWINYTDDLIELENEINIGNYKKI</sequence>
<reference evidence="4 5" key="1">
    <citation type="submission" date="2023-11" db="EMBL/GenBank/DDBJ databases">
        <title>Dfirmibasis_genome.</title>
        <authorList>
            <person name="Edelbroek B."/>
            <person name="Kjellin J."/>
            <person name="Jerlstrom-Hultqvist J."/>
            <person name="Soderbom F."/>
        </authorList>
    </citation>
    <scope>NUCLEOTIDE SEQUENCE [LARGE SCALE GENOMIC DNA]</scope>
    <source>
        <strain evidence="4 5">TNS-C-14</strain>
    </source>
</reference>
<proteinExistence type="predicted"/>
<feature type="region of interest" description="Disordered" evidence="1">
    <location>
        <begin position="30"/>
        <end position="50"/>
    </location>
</feature>
<dbReference type="AlphaFoldDB" id="A0AAN7U1F7"/>
<dbReference type="PROSITE" id="PS50104">
    <property type="entry name" value="TIR"/>
    <property type="match status" value="1"/>
</dbReference>
<protein>
    <recommendedName>
        <fullName evidence="3">TIR domain-containing protein</fullName>
    </recommendedName>
</protein>
<dbReference type="Proteomes" id="UP001344447">
    <property type="component" value="Unassembled WGS sequence"/>
</dbReference>
<dbReference type="Gene3D" id="3.40.50.10140">
    <property type="entry name" value="Toll/interleukin-1 receptor homology (TIR) domain"/>
    <property type="match status" value="1"/>
</dbReference>
<dbReference type="InterPro" id="IPR019302">
    <property type="entry name" value="CAP12/PCTIR_TIR_dom"/>
</dbReference>
<feature type="chain" id="PRO_5043007668" description="TIR domain-containing protein" evidence="2">
    <location>
        <begin position="25"/>
        <end position="222"/>
    </location>
</feature>
<feature type="domain" description="TIR" evidence="3">
    <location>
        <begin position="73"/>
        <end position="207"/>
    </location>
</feature>
<gene>
    <name evidence="4" type="ORF">RB653_009601</name>
</gene>
<dbReference type="InterPro" id="IPR035897">
    <property type="entry name" value="Toll_tir_struct_dom_sf"/>
</dbReference>
<evidence type="ECO:0000256" key="1">
    <source>
        <dbReference type="SAM" id="MobiDB-lite"/>
    </source>
</evidence>
<accession>A0AAN7U1F7</accession>
<dbReference type="EMBL" id="JAVFKY010000003">
    <property type="protein sequence ID" value="KAK5579912.1"/>
    <property type="molecule type" value="Genomic_DNA"/>
</dbReference>
<dbReference type="GO" id="GO:0007165">
    <property type="term" value="P:signal transduction"/>
    <property type="evidence" value="ECO:0007669"/>
    <property type="project" value="InterPro"/>
</dbReference>
<keyword evidence="2" id="KW-0732">Signal</keyword>
<dbReference type="GO" id="GO:0050135">
    <property type="term" value="F:NADP+ nucleosidase activity"/>
    <property type="evidence" value="ECO:0007669"/>
    <property type="project" value="InterPro"/>
</dbReference>
<name>A0AAN7U1F7_9MYCE</name>